<accession>A0A834FBA4</accession>
<organism evidence="1 2">
    <name type="scientific">Oryzias melastigma</name>
    <name type="common">Marine medaka</name>
    <dbReference type="NCBI Taxonomy" id="30732"/>
    <lineage>
        <taxon>Eukaryota</taxon>
        <taxon>Metazoa</taxon>
        <taxon>Chordata</taxon>
        <taxon>Craniata</taxon>
        <taxon>Vertebrata</taxon>
        <taxon>Euteleostomi</taxon>
        <taxon>Actinopterygii</taxon>
        <taxon>Neopterygii</taxon>
        <taxon>Teleostei</taxon>
        <taxon>Neoteleostei</taxon>
        <taxon>Acanthomorphata</taxon>
        <taxon>Ovalentaria</taxon>
        <taxon>Atherinomorphae</taxon>
        <taxon>Beloniformes</taxon>
        <taxon>Adrianichthyidae</taxon>
        <taxon>Oryziinae</taxon>
        <taxon>Oryzias</taxon>
    </lineage>
</organism>
<reference evidence="1" key="1">
    <citation type="journal article" name="BMC Genomics">
        <title>Long-read sequencing and de novo genome assembly of marine medaka (Oryzias melastigma).</title>
        <authorList>
            <person name="Liang P."/>
            <person name="Saqib H.S.A."/>
            <person name="Ni X."/>
            <person name="Shen Y."/>
        </authorList>
    </citation>
    <scope>NUCLEOTIDE SEQUENCE</scope>
    <source>
        <strain evidence="1">Bigg-433</strain>
    </source>
</reference>
<evidence type="ECO:0000313" key="1">
    <source>
        <dbReference type="EMBL" id="KAF6732095.1"/>
    </source>
</evidence>
<dbReference type="EMBL" id="WKFB01000198">
    <property type="protein sequence ID" value="KAF6732095.1"/>
    <property type="molecule type" value="Genomic_DNA"/>
</dbReference>
<gene>
    <name evidence="1" type="ORF">FQA47_023190</name>
</gene>
<evidence type="ECO:0000313" key="2">
    <source>
        <dbReference type="Proteomes" id="UP000646548"/>
    </source>
</evidence>
<name>A0A834FBA4_ORYME</name>
<dbReference type="AlphaFoldDB" id="A0A834FBA4"/>
<protein>
    <submittedName>
        <fullName evidence="1">Uncharacterized protein</fullName>
    </submittedName>
</protein>
<proteinExistence type="predicted"/>
<sequence>METVSVATTSGCTADAPIITSALSWTEPAAAFLLDLLGGEEEEEVEEEEEGGVEVTTPPCIDDACHRETLGQPSADNPYTEQQMVRLSRRCDPAAGKKMLPPSE</sequence>
<dbReference type="Proteomes" id="UP000646548">
    <property type="component" value="Unassembled WGS sequence"/>
</dbReference>
<comment type="caution">
    <text evidence="1">The sequence shown here is derived from an EMBL/GenBank/DDBJ whole genome shotgun (WGS) entry which is preliminary data.</text>
</comment>